<dbReference type="Pfam" id="PF04187">
    <property type="entry name" value="Cofac_haem_bdg"/>
    <property type="match status" value="1"/>
</dbReference>
<keyword evidence="2" id="KW-0812">Transmembrane</keyword>
<proteinExistence type="predicted"/>
<name>A0A8J2SLS1_9STRA</name>
<keyword evidence="5" id="KW-1185">Reference proteome</keyword>
<feature type="compositionally biased region" description="Low complexity" evidence="1">
    <location>
        <begin position="503"/>
        <end position="512"/>
    </location>
</feature>
<protein>
    <recommendedName>
        <fullName evidence="3">Haem-binding uptake Tiki superfamily ChaN domain-containing protein</fullName>
    </recommendedName>
</protein>
<evidence type="ECO:0000313" key="4">
    <source>
        <dbReference type="EMBL" id="CAH0370111.1"/>
    </source>
</evidence>
<keyword evidence="2" id="KW-0472">Membrane</keyword>
<comment type="caution">
    <text evidence="4">The sequence shown here is derived from an EMBL/GenBank/DDBJ whole genome shotgun (WGS) entry which is preliminary data.</text>
</comment>
<feature type="domain" description="Haem-binding uptake Tiki superfamily ChaN" evidence="3">
    <location>
        <begin position="89"/>
        <end position="331"/>
    </location>
</feature>
<evidence type="ECO:0000259" key="3">
    <source>
        <dbReference type="Pfam" id="PF04187"/>
    </source>
</evidence>
<sequence>MRGLALALVVHGAHPLRLPSRRAFARAAAATVAAPVAARAQAPPLEQPAKPPIDPSMLDVAVQLGDLRLSRPYEVRSQMLVPTPPQTVVGRLVDAGTVWLGEDRDLTSDAQISAGIVAALALAKNAQAPSERNKGAPLAVGLEAVRAEYQPTLDDFVMGKLNPKQEATQALKGPLDWDRHWPYPIERYAPVFEVCRALGLPLVALGTNAKDLKTVEASGLAGLDDKAWARLSLPEGPDALADRVKIGTTYASYAREVLQPDYERFVSTTAAPFFEAGDAGPNARQNFFCARLVTDASMAARAAAWVDESPRRDATIVALVGAERVAYEGGAASLCAARTGRSATRLLMNPPSATLERAVGAEGPPSYVPVATTSSLRGMLPAAPPRPLADYLWERVCLLVSEPRLRRSDRAWYSLEFPVIARFTRLQFALAVVIFFVTEVPVIGMTFPLFIAALVFVRTKYLPKKYDARTLELIDPLIDLAPIDKTPSTADLLEEGSPPSSPAPQVVSSPVVRNRGGSA</sequence>
<accession>A0A8J2SLS1</accession>
<dbReference type="OrthoDB" id="196769at2759"/>
<feature type="region of interest" description="Disordered" evidence="1">
    <location>
        <begin position="489"/>
        <end position="519"/>
    </location>
</feature>
<gene>
    <name evidence="4" type="ORF">PECAL_2P32620</name>
</gene>
<dbReference type="SUPFAM" id="SSF159501">
    <property type="entry name" value="EreA/ChaN-like"/>
    <property type="match status" value="1"/>
</dbReference>
<dbReference type="AlphaFoldDB" id="A0A8J2SLS1"/>
<reference evidence="4" key="1">
    <citation type="submission" date="2021-11" db="EMBL/GenBank/DDBJ databases">
        <authorList>
            <consortium name="Genoscope - CEA"/>
            <person name="William W."/>
        </authorList>
    </citation>
    <scope>NUCLEOTIDE SEQUENCE</scope>
</reference>
<evidence type="ECO:0000313" key="5">
    <source>
        <dbReference type="Proteomes" id="UP000789595"/>
    </source>
</evidence>
<evidence type="ECO:0000256" key="2">
    <source>
        <dbReference type="SAM" id="Phobius"/>
    </source>
</evidence>
<dbReference type="Gene3D" id="3.40.50.11550">
    <property type="match status" value="1"/>
</dbReference>
<feature type="transmembrane region" description="Helical" evidence="2">
    <location>
        <begin position="428"/>
        <end position="457"/>
    </location>
</feature>
<keyword evidence="2" id="KW-1133">Transmembrane helix</keyword>
<organism evidence="4 5">
    <name type="scientific">Pelagomonas calceolata</name>
    <dbReference type="NCBI Taxonomy" id="35677"/>
    <lineage>
        <taxon>Eukaryota</taxon>
        <taxon>Sar</taxon>
        <taxon>Stramenopiles</taxon>
        <taxon>Ochrophyta</taxon>
        <taxon>Pelagophyceae</taxon>
        <taxon>Pelagomonadales</taxon>
        <taxon>Pelagomonadaceae</taxon>
        <taxon>Pelagomonas</taxon>
    </lineage>
</organism>
<evidence type="ECO:0000256" key="1">
    <source>
        <dbReference type="SAM" id="MobiDB-lite"/>
    </source>
</evidence>
<dbReference type="EMBL" id="CAKKNE010000002">
    <property type="protein sequence ID" value="CAH0370111.1"/>
    <property type="molecule type" value="Genomic_DNA"/>
</dbReference>
<dbReference type="Proteomes" id="UP000789595">
    <property type="component" value="Unassembled WGS sequence"/>
</dbReference>
<dbReference type="InterPro" id="IPR007314">
    <property type="entry name" value="Cofac_haem-bd_dom"/>
</dbReference>